<protein>
    <submittedName>
        <fullName evidence="1">EsV-1-127</fullName>
    </submittedName>
</protein>
<reference evidence="1 2" key="1">
    <citation type="journal article" date="1995" name="Virology">
        <title>Coat protein of the Ectocarpus siliculosus virus.</title>
        <authorList>
            <person name="Klein M."/>
            <person name="Lanka S.T."/>
            <person name="Knippers R."/>
            <person name="Muller D.G."/>
        </authorList>
    </citation>
    <scope>NUCLEOTIDE SEQUENCE [LARGE SCALE GENOMIC DNA]</scope>
    <source>
        <strain evidence="2">Isolate New Zealand/Kaikoura/1988</strain>
    </source>
</reference>
<dbReference type="Proteomes" id="UP000000864">
    <property type="component" value="Segment"/>
</dbReference>
<keyword evidence="2" id="KW-1185">Reference proteome</keyword>
<dbReference type="KEGG" id="vg:920724"/>
<gene>
    <name evidence="1" type="primary">ORF 127</name>
</gene>
<reference evidence="1 2" key="2">
    <citation type="journal article" date="1998" name="Adv. Virus Res.">
        <title>Viruses in marine brown algae.</title>
        <authorList>
            <person name="Muller D.G."/>
            <person name="Kapp M."/>
            <person name="Knippers R."/>
        </authorList>
    </citation>
    <scope>NUCLEOTIDE SEQUENCE [LARGE SCALE GENOMIC DNA]</scope>
    <source>
        <strain evidence="2">Isolate New Zealand/Kaikoura/1988</strain>
    </source>
</reference>
<evidence type="ECO:0000313" key="1">
    <source>
        <dbReference type="EMBL" id="AAK14545.1"/>
    </source>
</evidence>
<organism evidence="1 2">
    <name type="scientific">Ectocarpus siliculosus virus 1 (isolate New Zealand/Kaikoura/1988)</name>
    <name type="common">EsV-1</name>
    <dbReference type="NCBI Taxonomy" id="654926"/>
    <lineage>
        <taxon>Viruses</taxon>
        <taxon>Varidnaviria</taxon>
        <taxon>Bamfordvirae</taxon>
        <taxon>Nucleocytoviricota</taxon>
        <taxon>Megaviricetes</taxon>
        <taxon>Algavirales</taxon>
        <taxon>Phycodnaviridae</taxon>
        <taxon>Phaeovirus</taxon>
        <taxon>Phaeovirus unasiliculosus</taxon>
        <taxon>Ectocarpus siliculosus virus 1</taxon>
    </lineage>
</organism>
<reference evidence="1 2" key="3">
    <citation type="journal article" date="2000" name="Virology">
        <title>Characterization and immunolocalization of major structural proteins in the brown algal virus EsV-1.</title>
        <authorList>
            <person name="Delaroque N."/>
            <person name="Wolf S."/>
            <person name="Muller D.G."/>
            <person name="Knippers R."/>
        </authorList>
    </citation>
    <scope>NUCLEOTIDE SEQUENCE [LARGE SCALE GENOMIC DNA]</scope>
    <source>
        <strain evidence="2">Isolate New Zealand/Kaikoura/1988</strain>
    </source>
</reference>
<evidence type="ECO:0000313" key="2">
    <source>
        <dbReference type="Proteomes" id="UP000000864"/>
    </source>
</evidence>
<sequence>MRIFKPDNKKPSLRHIVEDLKTQQTQLVQSFEEDQDTSCQRVSDALSDLELYAAKLQTIVRRLDNITETLVQENDARVKPWYIRIFCPY</sequence>
<dbReference type="EMBL" id="AF204951">
    <property type="protein sequence ID" value="AAK14545.1"/>
    <property type="molecule type" value="Genomic_DNA"/>
</dbReference>
<reference evidence="1 2" key="4">
    <citation type="journal article" date="2000" name="Virology">
        <title>The brown algal virus EsV-1 particle contains a putative hybrid histidine kinase.</title>
        <authorList>
            <person name="Delaroque N."/>
            <person name="Wolf S."/>
            <person name="Muller D.G."/>
            <person name="Knippers R."/>
        </authorList>
    </citation>
    <scope>NUCLEOTIDE SEQUENCE [LARGE SCALE GENOMIC DNA]</scope>
    <source>
        <strain evidence="2">Isolate New Zealand/Kaikoura/1988</strain>
    </source>
</reference>
<organismHost>
    <name type="scientific">Ectocarpus siliculosus</name>
    <name type="common">Brown alga</name>
    <name type="synonym">Conferva siliculosa</name>
    <dbReference type="NCBI Taxonomy" id="2880"/>
</organismHost>
<accession>Q8QNF2</accession>
<proteinExistence type="predicted"/>
<name>Q8QNF2_ESV1K</name>